<name>A0ABX2ZPW4_PAEPO</name>
<dbReference type="Proteomes" id="UP000094974">
    <property type="component" value="Unassembled WGS sequence"/>
</dbReference>
<dbReference type="Pfam" id="PF00975">
    <property type="entry name" value="Thioesterase"/>
    <property type="match status" value="1"/>
</dbReference>
<dbReference type="EMBL" id="LYND01000033">
    <property type="protein sequence ID" value="ODA11145.1"/>
    <property type="molecule type" value="Genomic_DNA"/>
</dbReference>
<dbReference type="InterPro" id="IPR012223">
    <property type="entry name" value="TEII"/>
</dbReference>
<keyword evidence="4" id="KW-1185">Reference proteome</keyword>
<dbReference type="Gene3D" id="3.40.50.1820">
    <property type="entry name" value="alpha/beta hydrolase"/>
    <property type="match status" value="1"/>
</dbReference>
<evidence type="ECO:0000313" key="4">
    <source>
        <dbReference type="Proteomes" id="UP000094974"/>
    </source>
</evidence>
<protein>
    <submittedName>
        <fullName evidence="3">Thioesterase</fullName>
    </submittedName>
</protein>
<dbReference type="SUPFAM" id="SSF53474">
    <property type="entry name" value="alpha/beta-Hydrolases"/>
    <property type="match status" value="1"/>
</dbReference>
<evidence type="ECO:0000259" key="2">
    <source>
        <dbReference type="Pfam" id="PF00975"/>
    </source>
</evidence>
<gene>
    <name evidence="3" type="ORF">A7312_21145</name>
</gene>
<proteinExistence type="inferred from homology"/>
<dbReference type="InterPro" id="IPR001031">
    <property type="entry name" value="Thioesterase"/>
</dbReference>
<evidence type="ECO:0000256" key="1">
    <source>
        <dbReference type="ARBA" id="ARBA00007169"/>
    </source>
</evidence>
<accession>A0ABX2ZPW4</accession>
<sequence length="241" mass="27873">MMDKIKLFCLPYAGGSAAVYKYWEQYLHDRIELFPIELAGRGSRIGEPFYGSVEEALEDIHRIIISNLEEQPYALFGHSMGSVLVYELAYRIKELGHPYPVHMFISGRYPPGFVSKKKVLYDLPDKEFVDEVFKLGGTPKEVLKSNELMELFLPILREDFRITDTYRHIEKNAKLDCDISVLWGKREKGATIFDVAKWHDYTSKSCKIHMFDGDHFFIHDYKKDVAAIINSSLIDFADNGM</sequence>
<reference evidence="4" key="1">
    <citation type="submission" date="2016-05" db="EMBL/GenBank/DDBJ databases">
        <title>Whole genome shotgun sequencing of cultured foodborne pathogen.</title>
        <authorList>
            <person name="Zheng J."/>
            <person name="Timme R."/>
            <person name="Allard M."/>
            <person name="Strain E."/>
            <person name="Luo Y."/>
            <person name="Brown E."/>
        </authorList>
    </citation>
    <scope>NUCLEOTIDE SEQUENCE [LARGE SCALE GENOMIC DNA]</scope>
    <source>
        <strain evidence="4">CFSAN034343</strain>
    </source>
</reference>
<evidence type="ECO:0000313" key="3">
    <source>
        <dbReference type="EMBL" id="ODA11145.1"/>
    </source>
</evidence>
<organism evidence="3 4">
    <name type="scientific">Paenibacillus polymyxa</name>
    <name type="common">Bacillus polymyxa</name>
    <dbReference type="NCBI Taxonomy" id="1406"/>
    <lineage>
        <taxon>Bacteria</taxon>
        <taxon>Bacillati</taxon>
        <taxon>Bacillota</taxon>
        <taxon>Bacilli</taxon>
        <taxon>Bacillales</taxon>
        <taxon>Paenibacillaceae</taxon>
        <taxon>Paenibacillus</taxon>
    </lineage>
</organism>
<dbReference type="InterPro" id="IPR029058">
    <property type="entry name" value="AB_hydrolase_fold"/>
</dbReference>
<feature type="domain" description="Thioesterase" evidence="2">
    <location>
        <begin position="6"/>
        <end position="231"/>
    </location>
</feature>
<comment type="caution">
    <text evidence="3">The sequence shown here is derived from an EMBL/GenBank/DDBJ whole genome shotgun (WGS) entry which is preliminary data.</text>
</comment>
<dbReference type="PANTHER" id="PTHR11487:SF0">
    <property type="entry name" value="S-ACYL FATTY ACID SYNTHASE THIOESTERASE, MEDIUM CHAIN"/>
    <property type="match status" value="1"/>
</dbReference>
<comment type="similarity">
    <text evidence="1">Belongs to the thioesterase family.</text>
</comment>
<dbReference type="PANTHER" id="PTHR11487">
    <property type="entry name" value="THIOESTERASE"/>
    <property type="match status" value="1"/>
</dbReference>